<dbReference type="Proteomes" id="UP000175669">
    <property type="component" value="Unassembled WGS sequence"/>
</dbReference>
<evidence type="ECO:0000256" key="8">
    <source>
        <dbReference type="RuleBase" id="RU362002"/>
    </source>
</evidence>
<dbReference type="InterPro" id="IPR029020">
    <property type="entry name" value="Ammonium/urea_transptr"/>
</dbReference>
<keyword evidence="3 8" id="KW-0813">Transport</keyword>
<feature type="transmembrane region" description="Helical" evidence="8">
    <location>
        <begin position="221"/>
        <end position="242"/>
    </location>
</feature>
<dbReference type="STRING" id="1524254.PHACT_14155"/>
<dbReference type="PROSITE" id="PS01219">
    <property type="entry name" value="AMMONIUM_TRANSP"/>
    <property type="match status" value="1"/>
</dbReference>
<dbReference type="PANTHER" id="PTHR43029:SF10">
    <property type="entry name" value="AMMONIUM TRANSPORTER MEP2"/>
    <property type="match status" value="1"/>
</dbReference>
<evidence type="ECO:0000256" key="5">
    <source>
        <dbReference type="ARBA" id="ARBA00022989"/>
    </source>
</evidence>
<evidence type="ECO:0000256" key="9">
    <source>
        <dbReference type="SAM" id="SignalP"/>
    </source>
</evidence>
<feature type="transmembrane region" description="Helical" evidence="8">
    <location>
        <begin position="153"/>
        <end position="174"/>
    </location>
</feature>
<feature type="domain" description="Ammonium transporter AmtB-like" evidence="10">
    <location>
        <begin position="36"/>
        <end position="435"/>
    </location>
</feature>
<dbReference type="GO" id="GO:0005886">
    <property type="term" value="C:plasma membrane"/>
    <property type="evidence" value="ECO:0007669"/>
    <property type="project" value="UniProtKB-SubCell"/>
</dbReference>
<feature type="transmembrane region" description="Helical" evidence="8">
    <location>
        <begin position="186"/>
        <end position="209"/>
    </location>
</feature>
<gene>
    <name evidence="11" type="ORF">PHACT_14155</name>
</gene>
<evidence type="ECO:0000256" key="3">
    <source>
        <dbReference type="ARBA" id="ARBA00022448"/>
    </source>
</evidence>
<accession>A0A1E8CH03</accession>
<feature type="transmembrane region" description="Helical" evidence="8">
    <location>
        <begin position="309"/>
        <end position="329"/>
    </location>
</feature>
<keyword evidence="6 8" id="KW-0472">Membrane</keyword>
<keyword evidence="12" id="KW-1185">Reference proteome</keyword>
<feature type="transmembrane region" description="Helical" evidence="8">
    <location>
        <begin position="254"/>
        <end position="273"/>
    </location>
</feature>
<protein>
    <recommendedName>
        <fullName evidence="8">Ammonium transporter</fullName>
    </recommendedName>
</protein>
<feature type="chain" id="PRO_5009211959" description="Ammonium transporter" evidence="9">
    <location>
        <begin position="27"/>
        <end position="437"/>
    </location>
</feature>
<feature type="transmembrane region" description="Helical" evidence="8">
    <location>
        <begin position="66"/>
        <end position="87"/>
    </location>
</feature>
<dbReference type="PANTHER" id="PTHR43029">
    <property type="entry name" value="AMMONIUM TRANSPORTER MEP2"/>
    <property type="match status" value="1"/>
</dbReference>
<dbReference type="OrthoDB" id="9814202at2"/>
<keyword evidence="4 8" id="KW-0812">Transmembrane</keyword>
<evidence type="ECO:0000256" key="2">
    <source>
        <dbReference type="ARBA" id="ARBA00005887"/>
    </source>
</evidence>
<dbReference type="InterPro" id="IPR001905">
    <property type="entry name" value="Ammonium_transpt"/>
</dbReference>
<sequence>MFKSKTIRSTAIVALVLSVLPSLAFAQEGLNGANTAWILTATALVLFMTVPGLSLFYAGLVRSKNVLSVLMQCFSIAAVISVLWLLYGYSIAFGPAEGGWWGGLSKSFFAGVSVDSLWGDIPEPLFAAFQMTFAIITPALIVGAFAERMKFSSLMLFVILWSTLVYFPVCHWVWNSNGWLFQMGLIDFAGGTVVHVTAGVAAVVMAVMLGQRRGFLTTAMIPHNLTMTITGAGMLWVGWYGFNAGSALAANGSAGMALLATHMSASAGALTWMCIEWIRHGKPSGLGAVTGLIAGLATITPAAGSVGPAGGMVIGVMGGFLCYFATIFLKHKLKIDDSLDVFPVHGVGGILGTLLAAVFVSQELGVFSGNGYAEGMALGSQLGVQALGILATGVYTAVVTIVLMKVVGILTNGNRVTQEQEQTGLDIADHDEKGYSM</sequence>
<comment type="similarity">
    <text evidence="2 8">Belongs to the ammonia transporter channel (TC 1.A.11.2) family.</text>
</comment>
<dbReference type="RefSeq" id="WP_070118908.1">
    <property type="nucleotide sequence ID" value="NZ_CAXATG010000005.1"/>
</dbReference>
<dbReference type="SUPFAM" id="SSF111352">
    <property type="entry name" value="Ammonium transporter"/>
    <property type="match status" value="1"/>
</dbReference>
<proteinExistence type="inferred from homology"/>
<evidence type="ECO:0000256" key="7">
    <source>
        <dbReference type="ARBA" id="ARBA00023177"/>
    </source>
</evidence>
<reference evidence="12" key="1">
    <citation type="submission" date="2016-07" db="EMBL/GenBank/DDBJ databases">
        <authorList>
            <person name="Florea S."/>
            <person name="Webb J.S."/>
            <person name="Jaromczyk J."/>
            <person name="Schardl C.L."/>
        </authorList>
    </citation>
    <scope>NUCLEOTIDE SEQUENCE [LARGE SCALE GENOMIC DNA]</scope>
    <source>
        <strain evidence="12">KCTC 42131</strain>
    </source>
</reference>
<dbReference type="Gene3D" id="1.10.3430.10">
    <property type="entry name" value="Ammonium transporter AmtB like domains"/>
    <property type="match status" value="1"/>
</dbReference>
<keyword evidence="5 8" id="KW-1133">Transmembrane helix</keyword>
<evidence type="ECO:0000256" key="1">
    <source>
        <dbReference type="ARBA" id="ARBA00004141"/>
    </source>
</evidence>
<feature type="transmembrane region" description="Helical" evidence="8">
    <location>
        <begin position="36"/>
        <end position="59"/>
    </location>
</feature>
<dbReference type="InterPro" id="IPR018047">
    <property type="entry name" value="Ammonium_transpt_CS"/>
</dbReference>
<feature type="transmembrane region" description="Helical" evidence="8">
    <location>
        <begin position="341"/>
        <end position="362"/>
    </location>
</feature>
<evidence type="ECO:0000313" key="11">
    <source>
        <dbReference type="EMBL" id="OFE11658.1"/>
    </source>
</evidence>
<dbReference type="AlphaFoldDB" id="A0A1E8CH03"/>
<evidence type="ECO:0000256" key="6">
    <source>
        <dbReference type="ARBA" id="ARBA00023136"/>
    </source>
</evidence>
<feature type="transmembrane region" description="Helical" evidence="8">
    <location>
        <begin position="285"/>
        <end position="303"/>
    </location>
</feature>
<organism evidence="11 12">
    <name type="scientific">Pseudohongiella acticola</name>
    <dbReference type="NCBI Taxonomy" id="1524254"/>
    <lineage>
        <taxon>Bacteria</taxon>
        <taxon>Pseudomonadati</taxon>
        <taxon>Pseudomonadota</taxon>
        <taxon>Gammaproteobacteria</taxon>
        <taxon>Pseudomonadales</taxon>
        <taxon>Pseudohongiellaceae</taxon>
        <taxon>Pseudohongiella</taxon>
    </lineage>
</organism>
<dbReference type="NCBIfam" id="TIGR00836">
    <property type="entry name" value="amt"/>
    <property type="match status" value="1"/>
</dbReference>
<feature type="signal peptide" evidence="9">
    <location>
        <begin position="1"/>
        <end position="26"/>
    </location>
</feature>
<keyword evidence="9" id="KW-0732">Signal</keyword>
<dbReference type="InterPro" id="IPR024041">
    <property type="entry name" value="NH4_transpt_AmtB-like_dom"/>
</dbReference>
<evidence type="ECO:0000256" key="4">
    <source>
        <dbReference type="ARBA" id="ARBA00022692"/>
    </source>
</evidence>
<comment type="subcellular location">
    <subcellularLocation>
        <location evidence="8">Cell membrane</location>
        <topology evidence="8">Multi-pass membrane protein</topology>
    </subcellularLocation>
    <subcellularLocation>
        <location evidence="1">Membrane</location>
        <topology evidence="1">Multi-pass membrane protein</topology>
    </subcellularLocation>
</comment>
<name>A0A1E8CH03_9GAMM</name>
<dbReference type="Pfam" id="PF00909">
    <property type="entry name" value="Ammonium_transp"/>
    <property type="match status" value="1"/>
</dbReference>
<keyword evidence="7 8" id="KW-0924">Ammonia transport</keyword>
<feature type="transmembrane region" description="Helical" evidence="8">
    <location>
        <begin position="125"/>
        <end position="146"/>
    </location>
</feature>
<dbReference type="EMBL" id="MASR01000002">
    <property type="protein sequence ID" value="OFE11658.1"/>
    <property type="molecule type" value="Genomic_DNA"/>
</dbReference>
<feature type="transmembrane region" description="Helical" evidence="8">
    <location>
        <begin position="382"/>
        <end position="404"/>
    </location>
</feature>
<dbReference type="GO" id="GO:0008519">
    <property type="term" value="F:ammonium channel activity"/>
    <property type="evidence" value="ECO:0007669"/>
    <property type="project" value="InterPro"/>
</dbReference>
<evidence type="ECO:0000259" key="10">
    <source>
        <dbReference type="Pfam" id="PF00909"/>
    </source>
</evidence>
<comment type="caution">
    <text evidence="11">The sequence shown here is derived from an EMBL/GenBank/DDBJ whole genome shotgun (WGS) entry which is preliminary data.</text>
</comment>
<evidence type="ECO:0000313" key="12">
    <source>
        <dbReference type="Proteomes" id="UP000175669"/>
    </source>
</evidence>